<dbReference type="Proteomes" id="UP001498771">
    <property type="component" value="Unassembled WGS sequence"/>
</dbReference>
<reference evidence="4 5" key="1">
    <citation type="submission" date="2024-03" db="EMBL/GenBank/DDBJ databases">
        <title>Genome-scale model development and genomic sequencing of the oleaginous clade Lipomyces.</title>
        <authorList>
            <consortium name="Lawrence Berkeley National Laboratory"/>
            <person name="Czajka J.J."/>
            <person name="Han Y."/>
            <person name="Kim J."/>
            <person name="Mondo S.J."/>
            <person name="Hofstad B.A."/>
            <person name="Robles A."/>
            <person name="Haridas S."/>
            <person name="Riley R."/>
            <person name="LaButti K."/>
            <person name="Pangilinan J."/>
            <person name="Andreopoulos W."/>
            <person name="Lipzen A."/>
            <person name="Yan J."/>
            <person name="Wang M."/>
            <person name="Ng V."/>
            <person name="Grigoriev I.V."/>
            <person name="Spatafora J.W."/>
            <person name="Magnuson J.K."/>
            <person name="Baker S.E."/>
            <person name="Pomraning K.R."/>
        </authorList>
    </citation>
    <scope>NUCLEOTIDE SEQUENCE [LARGE SCALE GENOMIC DNA]</scope>
    <source>
        <strain evidence="4 5">Phaff 52-87</strain>
    </source>
</reference>
<feature type="transmembrane region" description="Helical" evidence="3">
    <location>
        <begin position="83"/>
        <end position="105"/>
    </location>
</feature>
<comment type="caution">
    <text evidence="4">The sequence shown here is derived from an EMBL/GenBank/DDBJ whole genome shotgun (WGS) entry which is preliminary data.</text>
</comment>
<feature type="coiled-coil region" evidence="1">
    <location>
        <begin position="725"/>
        <end position="759"/>
    </location>
</feature>
<dbReference type="GeneID" id="90036447"/>
<evidence type="ECO:0000256" key="3">
    <source>
        <dbReference type="SAM" id="Phobius"/>
    </source>
</evidence>
<keyword evidence="3" id="KW-0472">Membrane</keyword>
<accession>A0ABR1FCV8</accession>
<feature type="region of interest" description="Disordered" evidence="2">
    <location>
        <begin position="811"/>
        <end position="835"/>
    </location>
</feature>
<name>A0ABR1FCV8_9ASCO</name>
<keyword evidence="3" id="KW-0812">Transmembrane</keyword>
<keyword evidence="1" id="KW-0175">Coiled coil</keyword>
<feature type="region of interest" description="Disordered" evidence="2">
    <location>
        <begin position="1048"/>
        <end position="1067"/>
    </location>
</feature>
<feature type="compositionally biased region" description="Basic and acidic residues" evidence="2">
    <location>
        <begin position="860"/>
        <end position="870"/>
    </location>
</feature>
<evidence type="ECO:0000256" key="1">
    <source>
        <dbReference type="SAM" id="Coils"/>
    </source>
</evidence>
<feature type="compositionally biased region" description="Low complexity" evidence="2">
    <location>
        <begin position="820"/>
        <end position="833"/>
    </location>
</feature>
<feature type="region of interest" description="Disordered" evidence="2">
    <location>
        <begin position="1024"/>
        <end position="1043"/>
    </location>
</feature>
<keyword evidence="3" id="KW-1133">Transmembrane helix</keyword>
<feature type="transmembrane region" description="Helical" evidence="3">
    <location>
        <begin position="136"/>
        <end position="159"/>
    </location>
</feature>
<feature type="compositionally biased region" description="Polar residues" evidence="2">
    <location>
        <begin position="906"/>
        <end position="922"/>
    </location>
</feature>
<sequence length="1067" mass="118506">MFIAESVWMPLAYMLLWLINWSTPLVRFALAPLFYALQEAHQLRYHFVVFRQYCPVPEDPIGAKVWELVFDLLDKFPASTGSLFLRSATVCAIVAVYLFVFAFGVCRTFKSAYKFCYPAVDNHPTRWRIIRKSGSAILAASVACAAAAFMLYSVAAFLLPELTKHWKPALLCIERALYLVPWPATYFRSHPVVLLHEAYSRTHYAPGTVYRVARALNVPSHVIILRHLRIMMLWVVFSAESLYFVKPIVRRILQLAYSCGIEGMQLATVGSTSAVKFLHRVPQYRSSVLGCFEKYKKLVVGQVSALVTDVMIRSIQTVMIVIQDITPPSKTVSDKVQACSHTDNSSEKLLDLMTELASLRETLLTEISKTRDVQPAEDKSEKIFDCMNELAKDLGGKMSEITNVQVCHHSIEEGSAKQLDHMNVLAKDLRECLTAEISKTREVQPAEDSSEKLFDSMNKPVKDLEEKLMNEISKKHTVEPAEDASAKQVDLMKKLVKDLEDRLTNEISQTREVLPAEDNSEKFFDHMKQLVGGLKEQLLAEISKRHTVEPAEDVSAKQAELLNKLVKDLEERLTTEISKTRDVQPTDDGSAQKLDTLSQLIKDLEDRVTTEISKTRDVQPTDDGSAQKLDLLNKLIKDLEERFMNEIGKTRDIKVTDDGSAQRLDTLNQLVKDLEGKLSVSLTQPDQITRLVEDLGDKLTAEISKIRDGQQATDAGLRKQASEIIDVVRDVRESLASEIAEAREDIETLKTELSASQQESQAKMYGDNLDLSVWLDQNAKRRESEHAEEVWSLKLQVEESTRRLQAIEGMLSVSGKTHTPPVSEPVSEPSRSSWLSENLPDAFDIAQHYSMTDASSEVDSVTREKARSEEDVGSPCRAVFESPASDLSTSSLLKSVLHSYDEQEAEPSTQENTSASFEQSVTVDEIAPREVARSIVGEEPDSIDRFLAKVATGGAIRQRRRRPTVLNKSADADSAFVPADEAGECSDGSGRRRRRMVTVKADAGSGFAAAGDVAACDVAAAGDDDMSVDKSSIKSRKGPPVAAKSLKASNFVPVGSPAVDGDGKEVV</sequence>
<evidence type="ECO:0000256" key="2">
    <source>
        <dbReference type="SAM" id="MobiDB-lite"/>
    </source>
</evidence>
<dbReference type="EMBL" id="JBBJBU010000001">
    <property type="protein sequence ID" value="KAK7207597.1"/>
    <property type="molecule type" value="Genomic_DNA"/>
</dbReference>
<evidence type="ECO:0000313" key="5">
    <source>
        <dbReference type="Proteomes" id="UP001498771"/>
    </source>
</evidence>
<keyword evidence="5" id="KW-1185">Reference proteome</keyword>
<feature type="transmembrane region" description="Helical" evidence="3">
    <location>
        <begin position="12"/>
        <end position="37"/>
    </location>
</feature>
<evidence type="ECO:0000313" key="4">
    <source>
        <dbReference type="EMBL" id="KAK7207597.1"/>
    </source>
</evidence>
<feature type="region of interest" description="Disordered" evidence="2">
    <location>
        <begin position="851"/>
        <end position="881"/>
    </location>
</feature>
<proteinExistence type="predicted"/>
<organism evidence="4 5">
    <name type="scientific">Myxozyma melibiosi</name>
    <dbReference type="NCBI Taxonomy" id="54550"/>
    <lineage>
        <taxon>Eukaryota</taxon>
        <taxon>Fungi</taxon>
        <taxon>Dikarya</taxon>
        <taxon>Ascomycota</taxon>
        <taxon>Saccharomycotina</taxon>
        <taxon>Lipomycetes</taxon>
        <taxon>Lipomycetales</taxon>
        <taxon>Lipomycetaceae</taxon>
        <taxon>Myxozyma</taxon>
    </lineage>
</organism>
<feature type="region of interest" description="Disordered" evidence="2">
    <location>
        <begin position="899"/>
        <end position="922"/>
    </location>
</feature>
<protein>
    <submittedName>
        <fullName evidence="4">Uncharacterized protein</fullName>
    </submittedName>
</protein>
<gene>
    <name evidence="4" type="ORF">BZA70DRAFT_264955</name>
</gene>
<dbReference type="RefSeq" id="XP_064770630.1">
    <property type="nucleotide sequence ID" value="XM_064910935.1"/>
</dbReference>